<accession>A0A7Y0L2Z3</accession>
<evidence type="ECO:0000256" key="5">
    <source>
        <dbReference type="ARBA" id="ARBA00023136"/>
    </source>
</evidence>
<evidence type="ECO:0000313" key="7">
    <source>
        <dbReference type="EMBL" id="NMP22343.1"/>
    </source>
</evidence>
<keyword evidence="4 6" id="KW-1133">Transmembrane helix</keyword>
<dbReference type="PANTHER" id="PTHR30250:SF11">
    <property type="entry name" value="O-ANTIGEN TRANSPORTER-RELATED"/>
    <property type="match status" value="1"/>
</dbReference>
<gene>
    <name evidence="7" type="ORF">HIJ39_08250</name>
</gene>
<feature type="transmembrane region" description="Helical" evidence="6">
    <location>
        <begin position="370"/>
        <end position="391"/>
    </location>
</feature>
<feature type="transmembrane region" description="Helical" evidence="6">
    <location>
        <begin position="81"/>
        <end position="103"/>
    </location>
</feature>
<feature type="transmembrane region" description="Helical" evidence="6">
    <location>
        <begin position="17"/>
        <end position="40"/>
    </location>
</feature>
<dbReference type="Proteomes" id="UP000533476">
    <property type="component" value="Unassembled WGS sequence"/>
</dbReference>
<feature type="transmembrane region" description="Helical" evidence="6">
    <location>
        <begin position="207"/>
        <end position="228"/>
    </location>
</feature>
<name>A0A7Y0L2Z3_9FIRM</name>
<dbReference type="GO" id="GO:0005886">
    <property type="term" value="C:plasma membrane"/>
    <property type="evidence" value="ECO:0007669"/>
    <property type="project" value="UniProtKB-SubCell"/>
</dbReference>
<evidence type="ECO:0000256" key="1">
    <source>
        <dbReference type="ARBA" id="ARBA00004651"/>
    </source>
</evidence>
<comment type="subcellular location">
    <subcellularLocation>
        <location evidence="1">Cell membrane</location>
        <topology evidence="1">Multi-pass membrane protein</topology>
    </subcellularLocation>
</comment>
<feature type="transmembrane region" description="Helical" evidence="6">
    <location>
        <begin position="109"/>
        <end position="130"/>
    </location>
</feature>
<feature type="transmembrane region" description="Helical" evidence="6">
    <location>
        <begin position="170"/>
        <end position="187"/>
    </location>
</feature>
<sequence>MEERASIWRFWADNANLGLATVVAGLFNTLFSLILAHALGPKDYGWVAALNSLVSLFLLPLPVIGLAAIRWGKPAAGRSGLVVATWALGGGIFLLAAALSPVLGRGLELPSSLITLFSLSVLFNFGYVLYIGYLERARRYRLVGVMVVLSSVLGVAAVALAVTAGRAHPIFWLGALQAAGLAVLLWLARRSADTLPPVPPSRISSRILATTLGVGTLQSLWGLADSLWAKANLHAHAAGIYTGLVTVGQAVPFVVSSLATVMLTAVLEEPARRRYFLARTLVAALALDGIFLSILALMPKTIVRLALGSAFLPMTPLIQHYGDAMAALALVSVLATYGVAVGAYGAMIGAALGTGFWIVSLGYAHAMASLVSRTLESMVLTLGLTGMGLLVDQKGRR</sequence>
<keyword evidence="2" id="KW-1003">Cell membrane</keyword>
<proteinExistence type="predicted"/>
<evidence type="ECO:0000256" key="2">
    <source>
        <dbReference type="ARBA" id="ARBA00022475"/>
    </source>
</evidence>
<feature type="transmembrane region" description="Helical" evidence="6">
    <location>
        <begin position="318"/>
        <end position="337"/>
    </location>
</feature>
<evidence type="ECO:0000256" key="4">
    <source>
        <dbReference type="ARBA" id="ARBA00022989"/>
    </source>
</evidence>
<comment type="caution">
    <text evidence="7">The sequence shown here is derived from an EMBL/GenBank/DDBJ whole genome shotgun (WGS) entry which is preliminary data.</text>
</comment>
<dbReference type="InterPro" id="IPR050833">
    <property type="entry name" value="Poly_Biosynth_Transport"/>
</dbReference>
<evidence type="ECO:0000256" key="3">
    <source>
        <dbReference type="ARBA" id="ARBA00022692"/>
    </source>
</evidence>
<feature type="transmembrane region" description="Helical" evidence="6">
    <location>
        <begin position="276"/>
        <end position="298"/>
    </location>
</feature>
<dbReference type="PANTHER" id="PTHR30250">
    <property type="entry name" value="PST FAMILY PREDICTED COLANIC ACID TRANSPORTER"/>
    <property type="match status" value="1"/>
</dbReference>
<evidence type="ECO:0000256" key="6">
    <source>
        <dbReference type="SAM" id="Phobius"/>
    </source>
</evidence>
<keyword evidence="5 6" id="KW-0472">Membrane</keyword>
<dbReference type="RefSeq" id="WP_169098565.1">
    <property type="nucleotide sequence ID" value="NZ_JABBVZ010000021.1"/>
</dbReference>
<organism evidence="7 8">
    <name type="scientific">Sulfobacillus harzensis</name>
    <dbReference type="NCBI Taxonomy" id="2729629"/>
    <lineage>
        <taxon>Bacteria</taxon>
        <taxon>Bacillati</taxon>
        <taxon>Bacillota</taxon>
        <taxon>Clostridia</taxon>
        <taxon>Eubacteriales</taxon>
        <taxon>Clostridiales Family XVII. Incertae Sedis</taxon>
        <taxon>Sulfobacillus</taxon>
    </lineage>
</organism>
<dbReference type="AlphaFoldDB" id="A0A7Y0L2Z3"/>
<feature type="transmembrane region" description="Helical" evidence="6">
    <location>
        <begin position="240"/>
        <end position="264"/>
    </location>
</feature>
<keyword evidence="3 6" id="KW-0812">Transmembrane</keyword>
<reference evidence="7 8" key="1">
    <citation type="submission" date="2020-04" db="EMBL/GenBank/DDBJ databases">
        <authorList>
            <person name="Zhang R."/>
            <person name="Schippers A."/>
        </authorList>
    </citation>
    <scope>NUCLEOTIDE SEQUENCE [LARGE SCALE GENOMIC DNA]</scope>
    <source>
        <strain evidence="7 8">DSM 109850</strain>
    </source>
</reference>
<feature type="transmembrane region" description="Helical" evidence="6">
    <location>
        <begin position="344"/>
        <end position="364"/>
    </location>
</feature>
<keyword evidence="8" id="KW-1185">Reference proteome</keyword>
<evidence type="ECO:0000313" key="8">
    <source>
        <dbReference type="Proteomes" id="UP000533476"/>
    </source>
</evidence>
<protein>
    <submittedName>
        <fullName evidence="7">Uncharacterized protein</fullName>
    </submittedName>
</protein>
<feature type="transmembrane region" description="Helical" evidence="6">
    <location>
        <begin position="46"/>
        <end position="69"/>
    </location>
</feature>
<dbReference type="EMBL" id="JABBVZ010000021">
    <property type="protein sequence ID" value="NMP22343.1"/>
    <property type="molecule type" value="Genomic_DNA"/>
</dbReference>
<feature type="transmembrane region" description="Helical" evidence="6">
    <location>
        <begin position="142"/>
        <end position="164"/>
    </location>
</feature>